<dbReference type="Proteomes" id="UP000030645">
    <property type="component" value="Unassembled WGS sequence"/>
</dbReference>
<proteinExistence type="predicted"/>
<protein>
    <submittedName>
        <fullName evidence="1">Uncharacterized protein</fullName>
    </submittedName>
</protein>
<evidence type="ECO:0000313" key="1">
    <source>
        <dbReference type="EMBL" id="EXB93718.1"/>
    </source>
</evidence>
<gene>
    <name evidence="1" type="ORF">L484_011712</name>
</gene>
<keyword evidence="2" id="KW-1185">Reference proteome</keyword>
<accession>W9RUB9</accession>
<evidence type="ECO:0000313" key="2">
    <source>
        <dbReference type="Proteomes" id="UP000030645"/>
    </source>
</evidence>
<dbReference type="EMBL" id="KE345093">
    <property type="protein sequence ID" value="EXB93718.1"/>
    <property type="molecule type" value="Genomic_DNA"/>
</dbReference>
<organism evidence="1 2">
    <name type="scientific">Morus notabilis</name>
    <dbReference type="NCBI Taxonomy" id="981085"/>
    <lineage>
        <taxon>Eukaryota</taxon>
        <taxon>Viridiplantae</taxon>
        <taxon>Streptophyta</taxon>
        <taxon>Embryophyta</taxon>
        <taxon>Tracheophyta</taxon>
        <taxon>Spermatophyta</taxon>
        <taxon>Magnoliopsida</taxon>
        <taxon>eudicotyledons</taxon>
        <taxon>Gunneridae</taxon>
        <taxon>Pentapetalae</taxon>
        <taxon>rosids</taxon>
        <taxon>fabids</taxon>
        <taxon>Rosales</taxon>
        <taxon>Moraceae</taxon>
        <taxon>Moreae</taxon>
        <taxon>Morus</taxon>
    </lineage>
</organism>
<sequence length="192" mass="21396">MFRQSVSVSARTTCSVSSDQALSLFEPGARPSLPVQTVHPGLHVRRAQPDKVLDLFRLFFLVLPIRRVRTSLFGLGDRLVFPYRPSRTKCSAYSTCSDQVLGMFELFRLFSLFGLFGLLGPSARPVRPIQPARTRCSACSSCSFLSACSSCSFLSACLDQNSFCMDANVVVMNRMTKYSDNHDDELAVMLTW</sequence>
<reference evidence="2" key="1">
    <citation type="submission" date="2013-01" db="EMBL/GenBank/DDBJ databases">
        <title>Draft Genome Sequence of a Mulberry Tree, Morus notabilis C.K. Schneid.</title>
        <authorList>
            <person name="He N."/>
            <person name="Zhao S."/>
        </authorList>
    </citation>
    <scope>NUCLEOTIDE SEQUENCE</scope>
</reference>
<name>W9RUB9_9ROSA</name>
<dbReference type="AlphaFoldDB" id="W9RUB9"/>